<reference evidence="1 2" key="1">
    <citation type="submission" date="2015-06" db="EMBL/GenBank/DDBJ databases">
        <title>Genome sequencing of Cronobacter sp. strain DJ34 isolated from petroleum contaminated sludge of Duliajan Oil Fields, Assam, India.</title>
        <authorList>
            <person name="Pal S."/>
            <person name="Banerjee T.D."/>
            <person name="Roy A."/>
            <person name="Sar P."/>
            <person name="Kazy S.K."/>
        </authorList>
    </citation>
    <scope>NUCLEOTIDE SEQUENCE [LARGE SCALE GENOMIC DNA]</scope>
    <source>
        <strain evidence="1 2">DJ34</strain>
    </source>
</reference>
<evidence type="ECO:0000313" key="1">
    <source>
        <dbReference type="EMBL" id="KMV35773.1"/>
    </source>
</evidence>
<dbReference type="AlphaFoldDB" id="A0A0J8VQM0"/>
<accession>A0A0J8VQM0</accession>
<dbReference type="InterPro" id="IPR047676">
    <property type="entry name" value="FxLYD_dom"/>
</dbReference>
<name>A0A0J8VQM0_9ENTR</name>
<gene>
    <name evidence="1" type="ORF">ACH50_05475</name>
</gene>
<dbReference type="RefSeq" id="WP_048887523.1">
    <property type="nucleotide sequence ID" value="NZ_LFEJ01000009.1"/>
</dbReference>
<organism evidence="1 2">
    <name type="scientific">Franconibacter pulveris</name>
    <dbReference type="NCBI Taxonomy" id="435910"/>
    <lineage>
        <taxon>Bacteria</taxon>
        <taxon>Pseudomonadati</taxon>
        <taxon>Pseudomonadota</taxon>
        <taxon>Gammaproteobacteria</taxon>
        <taxon>Enterobacterales</taxon>
        <taxon>Enterobacteriaceae</taxon>
        <taxon>Franconibacter</taxon>
    </lineage>
</organism>
<proteinExistence type="predicted"/>
<protein>
    <submittedName>
        <fullName evidence="1">Uncharacterized protein</fullName>
    </submittedName>
</protein>
<evidence type="ECO:0000313" key="2">
    <source>
        <dbReference type="Proteomes" id="UP000037315"/>
    </source>
</evidence>
<sequence length="112" mass="12771">MKPLLILILLALTFSWGIARAGDKRISISDLHFVKTVKGHMRIEGLVKNLTNHPLRQVYVAFNLLKNGMVVGYSTDIVFNLQPKQEWLINARCHTRIVKPDHFRLAELSAIP</sequence>
<dbReference type="EMBL" id="LFEJ01000009">
    <property type="protein sequence ID" value="KMV35773.1"/>
    <property type="molecule type" value="Genomic_DNA"/>
</dbReference>
<comment type="caution">
    <text evidence="1">The sequence shown here is derived from an EMBL/GenBank/DDBJ whole genome shotgun (WGS) entry which is preliminary data.</text>
</comment>
<keyword evidence="2" id="KW-1185">Reference proteome</keyword>
<dbReference type="Proteomes" id="UP000037315">
    <property type="component" value="Unassembled WGS sequence"/>
</dbReference>
<dbReference type="NCBIfam" id="NF038353">
    <property type="entry name" value="FxLYD_dom"/>
    <property type="match status" value="1"/>
</dbReference>
<dbReference type="PATRIC" id="fig|1656095.3.peg.1788"/>
<dbReference type="OrthoDB" id="6565726at2"/>